<organism evidence="2 3">
    <name type="scientific">Stylosanthes scabra</name>
    <dbReference type="NCBI Taxonomy" id="79078"/>
    <lineage>
        <taxon>Eukaryota</taxon>
        <taxon>Viridiplantae</taxon>
        <taxon>Streptophyta</taxon>
        <taxon>Embryophyta</taxon>
        <taxon>Tracheophyta</taxon>
        <taxon>Spermatophyta</taxon>
        <taxon>Magnoliopsida</taxon>
        <taxon>eudicotyledons</taxon>
        <taxon>Gunneridae</taxon>
        <taxon>Pentapetalae</taxon>
        <taxon>rosids</taxon>
        <taxon>fabids</taxon>
        <taxon>Fabales</taxon>
        <taxon>Fabaceae</taxon>
        <taxon>Papilionoideae</taxon>
        <taxon>50 kb inversion clade</taxon>
        <taxon>dalbergioids sensu lato</taxon>
        <taxon>Dalbergieae</taxon>
        <taxon>Pterocarpus clade</taxon>
        <taxon>Stylosanthes</taxon>
    </lineage>
</organism>
<reference evidence="2 3" key="1">
    <citation type="journal article" date="2023" name="Plants (Basel)">
        <title>Bridging the Gap: Combining Genomics and Transcriptomics Approaches to Understand Stylosanthes scabra, an Orphan Legume from the Brazilian Caatinga.</title>
        <authorList>
            <person name="Ferreira-Neto J.R.C."/>
            <person name="da Silva M.D."/>
            <person name="Binneck E."/>
            <person name="de Melo N.F."/>
            <person name="da Silva R.H."/>
            <person name="de Melo A.L.T.M."/>
            <person name="Pandolfi V."/>
            <person name="Bustamante F.O."/>
            <person name="Brasileiro-Vidal A.C."/>
            <person name="Benko-Iseppon A.M."/>
        </authorList>
    </citation>
    <scope>NUCLEOTIDE SEQUENCE [LARGE SCALE GENOMIC DNA]</scope>
    <source>
        <tissue evidence="2">Leaves</tissue>
    </source>
</reference>
<dbReference type="EMBL" id="JASCZI010181587">
    <property type="protein sequence ID" value="MED6184727.1"/>
    <property type="molecule type" value="Genomic_DNA"/>
</dbReference>
<proteinExistence type="predicted"/>
<evidence type="ECO:0000256" key="1">
    <source>
        <dbReference type="SAM" id="MobiDB-lite"/>
    </source>
</evidence>
<protein>
    <submittedName>
        <fullName evidence="2">Uncharacterized protein</fullName>
    </submittedName>
</protein>
<dbReference type="Proteomes" id="UP001341840">
    <property type="component" value="Unassembled WGS sequence"/>
</dbReference>
<name>A0ABU6WG30_9FABA</name>
<evidence type="ECO:0000313" key="2">
    <source>
        <dbReference type="EMBL" id="MED6184727.1"/>
    </source>
</evidence>
<evidence type="ECO:0000313" key="3">
    <source>
        <dbReference type="Proteomes" id="UP001341840"/>
    </source>
</evidence>
<feature type="compositionally biased region" description="Polar residues" evidence="1">
    <location>
        <begin position="10"/>
        <end position="34"/>
    </location>
</feature>
<keyword evidence="3" id="KW-1185">Reference proteome</keyword>
<gene>
    <name evidence="2" type="ORF">PIB30_050288</name>
</gene>
<accession>A0ABU6WG30</accession>
<feature type="region of interest" description="Disordered" evidence="1">
    <location>
        <begin position="1"/>
        <end position="34"/>
    </location>
</feature>
<comment type="caution">
    <text evidence="2">The sequence shown here is derived from an EMBL/GenBank/DDBJ whole genome shotgun (WGS) entry which is preliminary data.</text>
</comment>
<feature type="region of interest" description="Disordered" evidence="1">
    <location>
        <begin position="86"/>
        <end position="107"/>
    </location>
</feature>
<sequence>MGKKKRSKSRTNPPLSVASNLSLSHSQNLPQSSYPPLTLPLSENSCRAQLVVVVASPLSHRLALLPSPLCCRRVACHPWVSALNPRLASPRSPPSVVDAELPLEPRS</sequence>